<keyword evidence="1" id="KW-1133">Transmembrane helix</keyword>
<evidence type="ECO:0000313" key="2">
    <source>
        <dbReference type="EMBL" id="MBR0648729.1"/>
    </source>
</evidence>
<sequence>MEGLALADVSHSRLAEHAAHLGNIRVLHSNAYLYSALQWSVVAIVTTGLSVGAVGARRPDADRILLSLGRRLYRLAADTCLLNQVLNGEICCAPRLEPTSDLCHVVFLLGWKLATTCGEHMCGGED</sequence>
<keyword evidence="1" id="KW-0812">Transmembrane</keyword>
<keyword evidence="1" id="KW-0472">Membrane</keyword>
<evidence type="ECO:0000256" key="1">
    <source>
        <dbReference type="SAM" id="Phobius"/>
    </source>
</evidence>
<feature type="transmembrane region" description="Helical" evidence="1">
    <location>
        <begin position="36"/>
        <end position="56"/>
    </location>
</feature>
<keyword evidence="3" id="KW-1185">Reference proteome</keyword>
<gene>
    <name evidence="2" type="ORF">GXW78_03590</name>
</gene>
<accession>A0ABS5ECJ3</accession>
<comment type="caution">
    <text evidence="2">The sequence shown here is derived from an EMBL/GenBank/DDBJ whole genome shotgun (WGS) entry which is preliminary data.</text>
</comment>
<dbReference type="RefSeq" id="WP_211866105.1">
    <property type="nucleotide sequence ID" value="NZ_JAAEDI010000003.1"/>
</dbReference>
<protein>
    <submittedName>
        <fullName evidence="2">Uncharacterized protein</fullName>
    </submittedName>
</protein>
<dbReference type="Proteomes" id="UP000698752">
    <property type="component" value="Unassembled WGS sequence"/>
</dbReference>
<name>A0ABS5ECJ3_9PROT</name>
<reference evidence="3" key="1">
    <citation type="journal article" date="2021" name="Syst. Appl. Microbiol.">
        <title>Roseomonas hellenica sp. nov., isolated from roots of wild-growing Alkanna tinctoria.</title>
        <authorList>
            <person name="Rat A."/>
            <person name="Naranjo H.D."/>
            <person name="Lebbe L."/>
            <person name="Cnockaert M."/>
            <person name="Krigas N."/>
            <person name="Grigoriadou K."/>
            <person name="Maloupa E."/>
            <person name="Willems A."/>
        </authorList>
    </citation>
    <scope>NUCLEOTIDE SEQUENCE [LARGE SCALE GENOMIC DNA]</scope>
    <source>
        <strain evidence="3">LMG 31159</strain>
    </source>
</reference>
<dbReference type="EMBL" id="JAAEDI010000003">
    <property type="protein sequence ID" value="MBR0648729.1"/>
    <property type="molecule type" value="Genomic_DNA"/>
</dbReference>
<proteinExistence type="predicted"/>
<organism evidence="2 3">
    <name type="scientific">Neoroseomonas terrae</name>
    <dbReference type="NCBI Taxonomy" id="424799"/>
    <lineage>
        <taxon>Bacteria</taxon>
        <taxon>Pseudomonadati</taxon>
        <taxon>Pseudomonadota</taxon>
        <taxon>Alphaproteobacteria</taxon>
        <taxon>Acetobacterales</taxon>
        <taxon>Acetobacteraceae</taxon>
        <taxon>Neoroseomonas</taxon>
    </lineage>
</organism>
<evidence type="ECO:0000313" key="3">
    <source>
        <dbReference type="Proteomes" id="UP000698752"/>
    </source>
</evidence>